<dbReference type="NCBIfam" id="TIGR00916">
    <property type="entry name" value="2A0604s01"/>
    <property type="match status" value="1"/>
</dbReference>
<dbReference type="FunFam" id="1.20.1640.10:FF:000004">
    <property type="entry name" value="Protein translocase subunit SecD"/>
    <property type="match status" value="1"/>
</dbReference>
<comment type="function">
    <text evidence="9">Part of the Sec protein translocase complex. Interacts with the SecYEG preprotein conducting channel. SecDF uses the proton motive force (PMF) to complete protein translocation after the ATP-dependent function of SecA.</text>
</comment>
<evidence type="ECO:0000259" key="12">
    <source>
        <dbReference type="Pfam" id="PF22599"/>
    </source>
</evidence>
<evidence type="ECO:0000256" key="4">
    <source>
        <dbReference type="ARBA" id="ARBA00022692"/>
    </source>
</evidence>
<feature type="domain" description="Protein export membrane protein SecD/SecF C-terminal" evidence="10">
    <location>
        <begin position="253"/>
        <end position="421"/>
    </location>
</feature>
<dbReference type="InterPro" id="IPR001036">
    <property type="entry name" value="Acrflvin-R"/>
</dbReference>
<feature type="domain" description="SecDF P1 head subdomain" evidence="12">
    <location>
        <begin position="155"/>
        <end position="250"/>
    </location>
</feature>
<keyword evidence="3 9" id="KW-1003">Cell membrane</keyword>
<comment type="subcellular location">
    <subcellularLocation>
        <location evidence="1 9">Cell membrane</location>
        <topology evidence="1 9">Multi-pass membrane protein</topology>
    </subcellularLocation>
</comment>
<proteinExistence type="inferred from homology"/>
<name>A0A931YDF2_9BACT</name>
<dbReference type="InterPro" id="IPR005791">
    <property type="entry name" value="SecD"/>
</dbReference>
<dbReference type="Gene3D" id="3.30.1360.200">
    <property type="match status" value="1"/>
</dbReference>
<dbReference type="PRINTS" id="PR00702">
    <property type="entry name" value="ACRIFLAVINRP"/>
</dbReference>
<keyword evidence="4 9" id="KW-0812">Transmembrane</keyword>
<dbReference type="Gene3D" id="3.30.70.3400">
    <property type="match status" value="1"/>
</dbReference>
<dbReference type="InterPro" id="IPR022813">
    <property type="entry name" value="SecD/SecF_arch_bac"/>
</dbReference>
<dbReference type="GO" id="GO:0015450">
    <property type="term" value="F:protein-transporting ATPase activity"/>
    <property type="evidence" value="ECO:0007669"/>
    <property type="project" value="InterPro"/>
</dbReference>
<keyword evidence="2 9" id="KW-0813">Transport</keyword>
<dbReference type="PANTHER" id="PTHR30081">
    <property type="entry name" value="PROTEIN-EXPORT MEMBRANE PROTEIN SEC"/>
    <property type="match status" value="1"/>
</dbReference>
<feature type="transmembrane region" description="Helical" evidence="9">
    <location>
        <begin position="396"/>
        <end position="419"/>
    </location>
</feature>
<evidence type="ECO:0000256" key="7">
    <source>
        <dbReference type="ARBA" id="ARBA00023010"/>
    </source>
</evidence>
<evidence type="ECO:0000256" key="8">
    <source>
        <dbReference type="ARBA" id="ARBA00023136"/>
    </source>
</evidence>
<evidence type="ECO:0000256" key="3">
    <source>
        <dbReference type="ARBA" id="ARBA00022475"/>
    </source>
</evidence>
<comment type="caution">
    <text evidence="13">The sequence shown here is derived from an EMBL/GenBank/DDBJ whole genome shotgun (WGS) entry which is preliminary data.</text>
</comment>
<evidence type="ECO:0000256" key="2">
    <source>
        <dbReference type="ARBA" id="ARBA00022448"/>
    </source>
</evidence>
<comment type="similarity">
    <text evidence="9">Belongs to the SecD/SecF family. SecD subfamily.</text>
</comment>
<dbReference type="Pfam" id="PF07549">
    <property type="entry name" value="Sec_GG"/>
    <property type="match status" value="1"/>
</dbReference>
<dbReference type="SUPFAM" id="SSF82866">
    <property type="entry name" value="Multidrug efflux transporter AcrB transmembrane domain"/>
    <property type="match status" value="1"/>
</dbReference>
<comment type="subunit">
    <text evidence="9">Forms a complex with SecF. Part of the essential Sec protein translocation apparatus which comprises SecA, SecYEG and auxiliary proteins SecDF. Other proteins may also be involved.</text>
</comment>
<keyword evidence="5 9" id="KW-0653">Protein transport</keyword>
<dbReference type="InterPro" id="IPR022646">
    <property type="entry name" value="SecD/SecF_CS"/>
</dbReference>
<dbReference type="Pfam" id="PF02355">
    <property type="entry name" value="SecD_SecF_C"/>
    <property type="match status" value="1"/>
</dbReference>
<evidence type="ECO:0000313" key="14">
    <source>
        <dbReference type="Proteomes" id="UP000709672"/>
    </source>
</evidence>
<dbReference type="AlphaFoldDB" id="A0A931YDF2"/>
<keyword evidence="7 9" id="KW-0811">Translocation</keyword>
<sequence length="436" mass="47534">MSPRIVIPLIAVLAVVAGVFVYPPNFLPEFARQPFRLGLDLLGGTHLLYQADLSDVAEGDKSSFMNGLKDVVERRVNLFGVSEPVVAVNRSGGEWRLAVELAGVKDINQAIKIIGETPYLEFKEQRPEAESQKMLESLHGQTIDLSVTDPYFTPTALTGRYINKASLGFNSQTGRPEVLLQFNEEGQNLFAAITQKNVGLPLAIYLDGQPISTPVVEQPITDGSAQITGSFTIKEAKELVERLNSGALPVPISLVSQQTVGATLGRDSLVKSLMAGFVGFVLVAAFMIFWYRLSGLLAVVALLVYAILTLSIFKLIPVTLTLAGIAGFVLSVGMAVDANILIFERMKEELKSGRPFGLAVDEGFKRAWTSIRDSNVSSLITAFILYWFGASLVRGFALTLIIGILISMFSAITLTRTFLRVFINTKASGIKFLWKH</sequence>
<accession>A0A931YDF2</accession>
<evidence type="ECO:0000259" key="11">
    <source>
        <dbReference type="Pfam" id="PF21760"/>
    </source>
</evidence>
<dbReference type="InterPro" id="IPR054384">
    <property type="entry name" value="SecDF_P1_head"/>
</dbReference>
<keyword evidence="8 9" id="KW-0472">Membrane</keyword>
<evidence type="ECO:0000256" key="6">
    <source>
        <dbReference type="ARBA" id="ARBA00022989"/>
    </source>
</evidence>
<comment type="caution">
    <text evidence="9">Lacks conserved residue(s) required for the propagation of feature annotation.</text>
</comment>
<feature type="domain" description="Protein translocase subunit SecDF P1" evidence="11">
    <location>
        <begin position="67"/>
        <end position="125"/>
    </location>
</feature>
<dbReference type="NCBIfam" id="TIGR01129">
    <property type="entry name" value="secD"/>
    <property type="match status" value="1"/>
</dbReference>
<evidence type="ECO:0000256" key="1">
    <source>
        <dbReference type="ARBA" id="ARBA00004651"/>
    </source>
</evidence>
<dbReference type="GO" id="GO:0006605">
    <property type="term" value="P:protein targeting"/>
    <property type="evidence" value="ECO:0007669"/>
    <property type="project" value="UniProtKB-UniRule"/>
</dbReference>
<dbReference type="InterPro" id="IPR048634">
    <property type="entry name" value="SecD_SecF_C"/>
</dbReference>
<keyword evidence="6 9" id="KW-1133">Transmembrane helix</keyword>
<dbReference type="InterPro" id="IPR048631">
    <property type="entry name" value="SecD_1st"/>
</dbReference>
<dbReference type="GO" id="GO:0005886">
    <property type="term" value="C:plasma membrane"/>
    <property type="evidence" value="ECO:0007669"/>
    <property type="project" value="UniProtKB-SubCell"/>
</dbReference>
<dbReference type="PANTHER" id="PTHR30081:SF1">
    <property type="entry name" value="PROTEIN TRANSLOCASE SUBUNIT SECD"/>
    <property type="match status" value="1"/>
</dbReference>
<evidence type="ECO:0000313" key="13">
    <source>
        <dbReference type="EMBL" id="MBI2465861.1"/>
    </source>
</evidence>
<dbReference type="EMBL" id="JACPHQ010000016">
    <property type="protein sequence ID" value="MBI2465861.1"/>
    <property type="molecule type" value="Genomic_DNA"/>
</dbReference>
<dbReference type="GO" id="GO:0065002">
    <property type="term" value="P:intracellular protein transmembrane transport"/>
    <property type="evidence" value="ECO:0007669"/>
    <property type="project" value="UniProtKB-UniRule"/>
</dbReference>
<dbReference type="Pfam" id="PF21760">
    <property type="entry name" value="SecD_1st"/>
    <property type="match status" value="1"/>
</dbReference>
<feature type="transmembrane region" description="Helical" evidence="9">
    <location>
        <begin position="296"/>
        <end position="316"/>
    </location>
</feature>
<dbReference type="Proteomes" id="UP000709672">
    <property type="component" value="Unassembled WGS sequence"/>
</dbReference>
<feature type="transmembrane region" description="Helical" evidence="9">
    <location>
        <begin position="273"/>
        <end position="291"/>
    </location>
</feature>
<reference evidence="13" key="1">
    <citation type="submission" date="2020-07" db="EMBL/GenBank/DDBJ databases">
        <title>Huge and variable diversity of episymbiotic CPR bacteria and DPANN archaea in groundwater ecosystems.</title>
        <authorList>
            <person name="He C.Y."/>
            <person name="Keren R."/>
            <person name="Whittaker M."/>
            <person name="Farag I.F."/>
            <person name="Doudna J."/>
            <person name="Cate J.H.D."/>
            <person name="Banfield J.F."/>
        </authorList>
    </citation>
    <scope>NUCLEOTIDE SEQUENCE</scope>
    <source>
        <strain evidence="13">NC_groundwater_418_Ag_B-0.1um_45_10</strain>
    </source>
</reference>
<evidence type="ECO:0000259" key="10">
    <source>
        <dbReference type="Pfam" id="PF02355"/>
    </source>
</evidence>
<feature type="transmembrane region" description="Helical" evidence="9">
    <location>
        <begin position="322"/>
        <end position="343"/>
    </location>
</feature>
<evidence type="ECO:0000256" key="9">
    <source>
        <dbReference type="HAMAP-Rule" id="MF_01463"/>
    </source>
</evidence>
<dbReference type="GO" id="GO:0043952">
    <property type="term" value="P:protein transport by the Sec complex"/>
    <property type="evidence" value="ECO:0007669"/>
    <property type="project" value="UniProtKB-UniRule"/>
</dbReference>
<evidence type="ECO:0000256" key="5">
    <source>
        <dbReference type="ARBA" id="ARBA00022927"/>
    </source>
</evidence>
<gene>
    <name evidence="9 13" type="primary">secD</name>
    <name evidence="13" type="ORF">HYV66_01355</name>
</gene>
<dbReference type="Pfam" id="PF22599">
    <property type="entry name" value="SecDF_P1_head"/>
    <property type="match status" value="1"/>
</dbReference>
<protein>
    <recommendedName>
        <fullName evidence="9">Protein translocase subunit SecD</fullName>
    </recommendedName>
</protein>
<dbReference type="InterPro" id="IPR055344">
    <property type="entry name" value="SecD_SecF_C_bact"/>
</dbReference>
<organism evidence="13 14">
    <name type="scientific">Candidatus Sungiibacteriota bacterium</name>
    <dbReference type="NCBI Taxonomy" id="2750080"/>
    <lineage>
        <taxon>Bacteria</taxon>
        <taxon>Candidatus Sungiibacteriota</taxon>
    </lineage>
</organism>
<feature type="transmembrane region" description="Helical" evidence="9">
    <location>
        <begin position="374"/>
        <end position="390"/>
    </location>
</feature>
<dbReference type="HAMAP" id="MF_01463_B">
    <property type="entry name" value="SecD_B"/>
    <property type="match status" value="1"/>
</dbReference>
<dbReference type="Gene3D" id="1.20.1640.10">
    <property type="entry name" value="Multidrug efflux transporter AcrB transmembrane domain"/>
    <property type="match status" value="1"/>
</dbReference>